<dbReference type="PROSITE" id="PS51318">
    <property type="entry name" value="TAT"/>
    <property type="match status" value="1"/>
</dbReference>
<dbReference type="EMBL" id="FOKG01000005">
    <property type="protein sequence ID" value="SFB11924.1"/>
    <property type="molecule type" value="Genomic_DNA"/>
</dbReference>
<dbReference type="STRING" id="490629.SAMN05216266_10528"/>
<accession>A0A1I0YEY3</accession>
<protein>
    <submittedName>
        <fullName evidence="2">Uncharacterized protein</fullName>
    </submittedName>
</protein>
<feature type="signal peptide" evidence="1">
    <location>
        <begin position="1"/>
        <end position="34"/>
    </location>
</feature>
<dbReference type="RefSeq" id="WP_091672221.1">
    <property type="nucleotide sequence ID" value="NZ_FOKG01000005.1"/>
</dbReference>
<evidence type="ECO:0000313" key="3">
    <source>
        <dbReference type="Proteomes" id="UP000243799"/>
    </source>
</evidence>
<name>A0A1I0YEY3_9PSEU</name>
<dbReference type="InterPro" id="IPR006311">
    <property type="entry name" value="TAT_signal"/>
</dbReference>
<dbReference type="Proteomes" id="UP000243799">
    <property type="component" value="Unassembled WGS sequence"/>
</dbReference>
<keyword evidence="3" id="KW-1185">Reference proteome</keyword>
<gene>
    <name evidence="2" type="ORF">SAMN05216266_10528</name>
</gene>
<evidence type="ECO:0000256" key="1">
    <source>
        <dbReference type="SAM" id="SignalP"/>
    </source>
</evidence>
<dbReference type="AlphaFoldDB" id="A0A1I0YEY3"/>
<feature type="chain" id="PRO_5017183025" evidence="1">
    <location>
        <begin position="35"/>
        <end position="64"/>
    </location>
</feature>
<organism evidence="2 3">
    <name type="scientific">Amycolatopsis marina</name>
    <dbReference type="NCBI Taxonomy" id="490629"/>
    <lineage>
        <taxon>Bacteria</taxon>
        <taxon>Bacillati</taxon>
        <taxon>Actinomycetota</taxon>
        <taxon>Actinomycetes</taxon>
        <taxon>Pseudonocardiales</taxon>
        <taxon>Pseudonocardiaceae</taxon>
        <taxon>Amycolatopsis</taxon>
    </lineage>
</organism>
<reference evidence="3" key="1">
    <citation type="submission" date="2016-10" db="EMBL/GenBank/DDBJ databases">
        <authorList>
            <person name="Varghese N."/>
            <person name="Submissions S."/>
        </authorList>
    </citation>
    <scope>NUCLEOTIDE SEQUENCE [LARGE SCALE GENOMIC DNA]</scope>
    <source>
        <strain evidence="3">CGMCC 4.3568</strain>
    </source>
</reference>
<sequence>MSEIEHSRRRFFASAGKTLTAAAALSLLPATAFAATATELTAGVDAAAGEPLDAGIDCDRERQL</sequence>
<keyword evidence="1" id="KW-0732">Signal</keyword>
<proteinExistence type="predicted"/>
<evidence type="ECO:0000313" key="2">
    <source>
        <dbReference type="EMBL" id="SFB11924.1"/>
    </source>
</evidence>